<comment type="caution">
    <text evidence="7">The sequence shown here is derived from an EMBL/GenBank/DDBJ whole genome shotgun (WGS) entry which is preliminary data.</text>
</comment>
<dbReference type="Proteomes" id="UP001519295">
    <property type="component" value="Unassembled WGS sequence"/>
</dbReference>
<evidence type="ECO:0000256" key="1">
    <source>
        <dbReference type="ARBA" id="ARBA00022741"/>
    </source>
</evidence>
<reference evidence="7 8" key="1">
    <citation type="submission" date="2021-03" db="EMBL/GenBank/DDBJ databases">
        <title>Sequencing the genomes of 1000 actinobacteria strains.</title>
        <authorList>
            <person name="Klenk H.-P."/>
        </authorList>
    </citation>
    <scope>NUCLEOTIDE SEQUENCE [LARGE SCALE GENOMIC DNA]</scope>
    <source>
        <strain evidence="7 8">DSM 45256</strain>
    </source>
</reference>
<dbReference type="EMBL" id="JAGINU010000001">
    <property type="protein sequence ID" value="MBP2370681.1"/>
    <property type="molecule type" value="Genomic_DNA"/>
</dbReference>
<evidence type="ECO:0000256" key="3">
    <source>
        <dbReference type="PROSITE-ProRule" id="PRU00289"/>
    </source>
</evidence>
<dbReference type="InterPro" id="IPR027417">
    <property type="entry name" value="P-loop_NTPase"/>
</dbReference>
<dbReference type="PANTHER" id="PTHR22683:SF41">
    <property type="entry name" value="DNA TRANSLOCASE FTSK"/>
    <property type="match status" value="1"/>
</dbReference>
<dbReference type="Pfam" id="PF01580">
    <property type="entry name" value="FtsK_SpoIIIE"/>
    <property type="match status" value="1"/>
</dbReference>
<evidence type="ECO:0000256" key="4">
    <source>
        <dbReference type="SAM" id="MobiDB-lite"/>
    </source>
</evidence>
<feature type="transmembrane region" description="Helical" evidence="5">
    <location>
        <begin position="154"/>
        <end position="172"/>
    </location>
</feature>
<keyword evidence="1 3" id="KW-0547">Nucleotide-binding</keyword>
<feature type="compositionally biased region" description="Low complexity" evidence="4">
    <location>
        <begin position="9"/>
        <end position="25"/>
    </location>
</feature>
<keyword evidence="8" id="KW-1185">Reference proteome</keyword>
<dbReference type="InterPro" id="IPR050206">
    <property type="entry name" value="FtsK/SpoIIIE/SftA"/>
</dbReference>
<dbReference type="Gene3D" id="3.40.50.300">
    <property type="entry name" value="P-loop containing nucleotide triphosphate hydrolases"/>
    <property type="match status" value="1"/>
</dbReference>
<proteinExistence type="predicted"/>
<evidence type="ECO:0000259" key="6">
    <source>
        <dbReference type="PROSITE" id="PS50901"/>
    </source>
</evidence>
<organism evidence="7 8">
    <name type="scientific">Pseudonocardia parietis</name>
    <dbReference type="NCBI Taxonomy" id="570936"/>
    <lineage>
        <taxon>Bacteria</taxon>
        <taxon>Bacillati</taxon>
        <taxon>Actinomycetota</taxon>
        <taxon>Actinomycetes</taxon>
        <taxon>Pseudonocardiales</taxon>
        <taxon>Pseudonocardiaceae</taxon>
        <taxon>Pseudonocardia</taxon>
    </lineage>
</organism>
<evidence type="ECO:0000256" key="5">
    <source>
        <dbReference type="SAM" id="Phobius"/>
    </source>
</evidence>
<feature type="region of interest" description="Disordered" evidence="4">
    <location>
        <begin position="1"/>
        <end position="38"/>
    </location>
</feature>
<evidence type="ECO:0000256" key="2">
    <source>
        <dbReference type="ARBA" id="ARBA00022840"/>
    </source>
</evidence>
<keyword evidence="2 3" id="KW-0067">ATP-binding</keyword>
<keyword evidence="5" id="KW-0472">Membrane</keyword>
<accession>A0ABS4W3B8</accession>
<evidence type="ECO:0000313" key="8">
    <source>
        <dbReference type="Proteomes" id="UP001519295"/>
    </source>
</evidence>
<keyword evidence="5" id="KW-0812">Transmembrane</keyword>
<feature type="binding site" evidence="3">
    <location>
        <begin position="355"/>
        <end position="362"/>
    </location>
    <ligand>
        <name>ATP</name>
        <dbReference type="ChEBI" id="CHEBI:30616"/>
    </ligand>
</feature>
<dbReference type="RefSeq" id="WP_210034157.1">
    <property type="nucleotide sequence ID" value="NZ_JAGINU010000001.1"/>
</dbReference>
<dbReference type="PROSITE" id="PS50901">
    <property type="entry name" value="FTSK"/>
    <property type="match status" value="1"/>
</dbReference>
<gene>
    <name evidence="7" type="ORF">JOF36_006377</name>
</gene>
<dbReference type="SUPFAM" id="SSF52540">
    <property type="entry name" value="P-loop containing nucleoside triphosphate hydrolases"/>
    <property type="match status" value="1"/>
</dbReference>
<name>A0ABS4W3B8_9PSEU</name>
<feature type="domain" description="FtsK" evidence="6">
    <location>
        <begin position="339"/>
        <end position="532"/>
    </location>
</feature>
<evidence type="ECO:0000313" key="7">
    <source>
        <dbReference type="EMBL" id="MBP2370681.1"/>
    </source>
</evidence>
<dbReference type="InterPro" id="IPR002543">
    <property type="entry name" value="FtsK_dom"/>
</dbReference>
<protein>
    <submittedName>
        <fullName evidence="7">S-DNA-T family DNA segregation ATPase FtsK/SpoIIIE</fullName>
    </submittedName>
</protein>
<sequence>MTDLVQDFSSPAVSPAAHPVAPAPGEGVGDERVPVDPEPTPTTIYATALATRDTERRPIVPAYLRNRDEARHLAGWLAKFGAHVTAYHLSRAPLYALRLALRAPRGLAVAVVAAERWVLDAEGAPLRAGAVSRGDASGYMTLARERNRRVHERAIIAGACAVLAAVAAVAGWWWAPGWVLALALVVAVAVLGKVGTPRDRRVTDVATTSSAAPPRLTADVVTRALQSLGISAMAAKAVPPSFVAPITRDGPGWRADVDLPHGVTVSDVMERRDRLASGLRRPLSAVWPEASSEQHAGRLVLWVGDQPLNKVRPAVWPLAKAGAVQVIGGRFPFGTDQRQRPVKVALEETNALIGALPGGGKTAAVRVLALAAALDPHCELRIGEHKGSGDLEALGLVAHRYASGVDDEALAATLDSLRELLDEVGRRAKTVAKLPRTAVPDRKVTPELAARKGSGLHPIVQVIDEAQELFTHPDLGKEAGEVAERIIKRGRAFGVYLVIATQRPDAKSVPSGVAGNVGLRFCLRVTGQVENDMVLGTSAYRNGIRATTLTPSDRGIGYLVGAGDDPQVVRTYYVDGPAAEKIAQRARAAREAAGTLTGHAAGEVVDEGLTPAAQLLEDLAVVFATVTDERVWSETVLHRLAEHRPALYAGWTPEALAAALKPFGITTGQVWGRTDEGAGANRRGVTRADVLAAIETHHRARAEIAR</sequence>
<dbReference type="PANTHER" id="PTHR22683">
    <property type="entry name" value="SPORULATION PROTEIN RELATED"/>
    <property type="match status" value="1"/>
</dbReference>
<keyword evidence="5" id="KW-1133">Transmembrane helix</keyword>